<dbReference type="Pfam" id="PF04820">
    <property type="entry name" value="Trp_halogenase"/>
    <property type="match status" value="2"/>
</dbReference>
<dbReference type="OrthoDB" id="7535599at2"/>
<evidence type="ECO:0000313" key="2">
    <source>
        <dbReference type="Proteomes" id="UP000234752"/>
    </source>
</evidence>
<dbReference type="SUPFAM" id="SSF51905">
    <property type="entry name" value="FAD/NAD(P)-binding domain"/>
    <property type="match status" value="1"/>
</dbReference>
<keyword evidence="1" id="KW-0614">Plasmid</keyword>
<name>A0A2K9NL80_9PROT</name>
<protein>
    <submittedName>
        <fullName evidence="1">Uncharacterized protein</fullName>
    </submittedName>
</protein>
<dbReference type="EMBL" id="CP025614">
    <property type="protein sequence ID" value="AUN33827.1"/>
    <property type="molecule type" value="Genomic_DNA"/>
</dbReference>
<dbReference type="Proteomes" id="UP000234752">
    <property type="component" value="Plasmid unnamed2"/>
</dbReference>
<dbReference type="InterPro" id="IPR036188">
    <property type="entry name" value="FAD/NAD-bd_sf"/>
</dbReference>
<evidence type="ECO:0000313" key="1">
    <source>
        <dbReference type="EMBL" id="AUN33827.1"/>
    </source>
</evidence>
<sequence length="477" mass="50274">MKPLHDIVIAGAGIAGWLAAASIARNHAGRGGSVTIIPLPGGDDSLDPFGPAAPLLPGGVEGLSALLGVTPADVMRAGGGGFSLGTAFQGWEGQGSVSFLPFGQTGAELRGVPFHHLIWRARAAGARVRMTDYSLATLAAQAERFALPSPDPRSVLSTLAPGGFADLRGLTELAKAQALVAGARLSPTPLSHVRRDGEGKVDALILSDDSAVPGDLFIDATGARALLADPGNGWHDWRHWLACDRFAVEPAATDGPPPPYALHSADATGWTRRIPLRRGAIVTRLGSGPGHFSSGRRDRAWDGNTIFLGAASCLLDPVGGVALALLIAAIRRLLSHYPVSPSTGPEAASFNRQAVEEAERARDFLILRYKANGRTGEAFWDAARAMDLPDPLAHKLSLYESRGRIPLYDGELFDRPDWINLMDNAGIRARRCDVQANGLSDGEIMAHLERLRGVLLRAAGEMPLHAQALAQLLGGTP</sequence>
<gene>
    <name evidence="1" type="ORF">C0V82_25820</name>
</gene>
<dbReference type="RefSeq" id="WP_102115330.1">
    <property type="nucleotide sequence ID" value="NZ_BMGN01000009.1"/>
</dbReference>
<reference evidence="1 2" key="1">
    <citation type="submission" date="2017-12" db="EMBL/GenBank/DDBJ databases">
        <title>Genomes of bacteria within cyanobacterial aggregates.</title>
        <authorList>
            <person name="Cai H."/>
        </authorList>
    </citation>
    <scope>NUCLEOTIDE SEQUENCE [LARGE SCALE GENOMIC DNA]</scope>
    <source>
        <strain evidence="1 2">TH16</strain>
        <plasmid evidence="1 2">unnamed2</plasmid>
    </source>
</reference>
<dbReference type="Gene3D" id="3.50.50.60">
    <property type="entry name" value="FAD/NAD(P)-binding domain"/>
    <property type="match status" value="2"/>
</dbReference>
<keyword evidence="2" id="KW-1185">Reference proteome</keyword>
<dbReference type="AlphaFoldDB" id="A0A2K9NL80"/>
<accession>A0A2K9NL80</accession>
<dbReference type="GO" id="GO:0004497">
    <property type="term" value="F:monooxygenase activity"/>
    <property type="evidence" value="ECO:0007669"/>
    <property type="project" value="InterPro"/>
</dbReference>
<organism evidence="1 2">
    <name type="scientific">Niveispirillum cyanobacteriorum</name>
    <dbReference type="NCBI Taxonomy" id="1612173"/>
    <lineage>
        <taxon>Bacteria</taxon>
        <taxon>Pseudomonadati</taxon>
        <taxon>Pseudomonadota</taxon>
        <taxon>Alphaproteobacteria</taxon>
        <taxon>Rhodospirillales</taxon>
        <taxon>Azospirillaceae</taxon>
        <taxon>Niveispirillum</taxon>
    </lineage>
</organism>
<proteinExistence type="predicted"/>
<dbReference type="InterPro" id="IPR006905">
    <property type="entry name" value="Flavin_halogenase"/>
</dbReference>
<geneLocation type="plasmid" evidence="1 2">
    <name>unnamed2</name>
</geneLocation>
<dbReference type="KEGG" id="ncb:C0V82_25820"/>